<gene>
    <name evidence="3" type="ORF">BD833_103323</name>
</gene>
<feature type="signal peptide" evidence="1">
    <location>
        <begin position="1"/>
        <end position="19"/>
    </location>
</feature>
<dbReference type="GO" id="GO:0008800">
    <property type="term" value="F:beta-lactamase activity"/>
    <property type="evidence" value="ECO:0007669"/>
    <property type="project" value="InterPro"/>
</dbReference>
<evidence type="ECO:0000259" key="2">
    <source>
        <dbReference type="Pfam" id="PF13354"/>
    </source>
</evidence>
<reference evidence="3 4" key="1">
    <citation type="submission" date="2019-07" db="EMBL/GenBank/DDBJ databases">
        <title>Genomic Encyclopedia of Archaeal and Bacterial Type Strains, Phase II (KMG-II): from individual species to whole genera.</title>
        <authorList>
            <person name="Goeker M."/>
        </authorList>
    </citation>
    <scope>NUCLEOTIDE SEQUENCE [LARGE SCALE GENOMIC DNA]</scope>
    <source>
        <strain evidence="3 4">DSM 46842</strain>
    </source>
</reference>
<organism evidence="3 4">
    <name type="scientific">Blastococcus xanthinilyticus</name>
    <dbReference type="NCBI Taxonomy" id="1564164"/>
    <lineage>
        <taxon>Bacteria</taxon>
        <taxon>Bacillati</taxon>
        <taxon>Actinomycetota</taxon>
        <taxon>Actinomycetes</taxon>
        <taxon>Geodermatophilales</taxon>
        <taxon>Geodermatophilaceae</taxon>
        <taxon>Blastococcus</taxon>
    </lineage>
</organism>
<dbReference type="AlphaFoldDB" id="A0A5S5D219"/>
<protein>
    <recommendedName>
        <fullName evidence="2">Beta-lactamase class A catalytic domain-containing protein</fullName>
    </recommendedName>
</protein>
<dbReference type="Pfam" id="PF13354">
    <property type="entry name" value="Beta-lactamase2"/>
    <property type="match status" value="1"/>
</dbReference>
<dbReference type="Gene3D" id="3.40.710.10">
    <property type="entry name" value="DD-peptidase/beta-lactamase superfamily"/>
    <property type="match status" value="1"/>
</dbReference>
<name>A0A5S5D219_9ACTN</name>
<dbReference type="Proteomes" id="UP000322499">
    <property type="component" value="Unassembled WGS sequence"/>
</dbReference>
<keyword evidence="4" id="KW-1185">Reference proteome</keyword>
<keyword evidence="1" id="KW-0732">Signal</keyword>
<proteinExistence type="predicted"/>
<dbReference type="GO" id="GO:0030655">
    <property type="term" value="P:beta-lactam antibiotic catabolic process"/>
    <property type="evidence" value="ECO:0007669"/>
    <property type="project" value="InterPro"/>
</dbReference>
<dbReference type="SUPFAM" id="SSF56601">
    <property type="entry name" value="beta-lactamase/transpeptidase-like"/>
    <property type="match status" value="1"/>
</dbReference>
<accession>A0A5S5D219</accession>
<evidence type="ECO:0000313" key="4">
    <source>
        <dbReference type="Proteomes" id="UP000322499"/>
    </source>
</evidence>
<dbReference type="InterPro" id="IPR045155">
    <property type="entry name" value="Beta-lactam_cat"/>
</dbReference>
<sequence>MPLAGLLVLLLAGAGPAGAGGAPPEHTITSAVRAFGEEGSLAVAVARQRVRATEGSIRAIEASTARRAAYGSDNGPAAARPLPTASLVKLFMAEDILTRARAGSVVLSAGERDLLRDMIRRSDDPAASALWVRFDGTRMVRAVADRYDLSGTGPPPAEIPGQWGQAITTARDVARFLALLPVVAHPDDAETLLRWMREATPAAADGFDQRFGLFGTLPGEPAVKQGWMCCVDGQRHLHSVAVLGTRVVVLLSEVPRSVGYGTARAALTAAGAAVAAGTGSPGGR</sequence>
<evidence type="ECO:0000313" key="3">
    <source>
        <dbReference type="EMBL" id="TYP89166.1"/>
    </source>
</evidence>
<comment type="caution">
    <text evidence="3">The sequence shown here is derived from an EMBL/GenBank/DDBJ whole genome shotgun (WGS) entry which is preliminary data.</text>
</comment>
<feature type="domain" description="Beta-lactamase class A catalytic" evidence="2">
    <location>
        <begin position="112"/>
        <end position="201"/>
    </location>
</feature>
<evidence type="ECO:0000256" key="1">
    <source>
        <dbReference type="SAM" id="SignalP"/>
    </source>
</evidence>
<dbReference type="EMBL" id="VNHW01000003">
    <property type="protein sequence ID" value="TYP89166.1"/>
    <property type="molecule type" value="Genomic_DNA"/>
</dbReference>
<feature type="chain" id="PRO_5038843108" description="Beta-lactamase class A catalytic domain-containing protein" evidence="1">
    <location>
        <begin position="20"/>
        <end position="284"/>
    </location>
</feature>
<dbReference type="InterPro" id="IPR012338">
    <property type="entry name" value="Beta-lactam/transpept-like"/>
</dbReference>